<reference evidence="2" key="1">
    <citation type="submission" date="2014-07" db="EMBL/GenBank/DDBJ databases">
        <authorList>
            <person name="Monot Marc"/>
        </authorList>
    </citation>
    <scope>NUCLEOTIDE SEQUENCE</scope>
    <source>
        <strain evidence="2">7032994</strain>
    </source>
</reference>
<name>A0A069A0V7_CLODI</name>
<keyword evidence="3" id="KW-0808">Transferase</keyword>
<proteinExistence type="predicted"/>
<dbReference type="EMBL" id="LK932360">
    <property type="protein sequence ID" value="CDS84327.1"/>
    <property type="molecule type" value="Genomic_DNA"/>
</dbReference>
<sequence length="219" mass="25502">MLDAFITIVSSIIEIWSCKKVFDYTSQSKTDLKKLNMYFFFSVFLIISSLYINIGANSRILICIFVMFVFYKSNYKVNIYKCLVISFFYWLILIGINGLSMLLVATVSNLDNMNVLLSGSLYRYEAIFLGKLMLGILLYVYKASFKNFKISKKEIYICIPMIANLLSFFVLYDYIINLVKISPERRTAFLVIVLLLILSNISIFVLIHIILKIKIRKIR</sequence>
<keyword evidence="1" id="KW-1133">Transmembrane helix</keyword>
<dbReference type="EMBL" id="LK932516">
    <property type="protein sequence ID" value="CDS87677.1"/>
    <property type="molecule type" value="Genomic_DNA"/>
</dbReference>
<feature type="transmembrane region" description="Helical" evidence="1">
    <location>
        <begin position="188"/>
        <end position="211"/>
    </location>
</feature>
<feature type="transmembrane region" description="Helical" evidence="1">
    <location>
        <begin position="126"/>
        <end position="143"/>
    </location>
</feature>
<keyword evidence="1" id="KW-0812">Transmembrane</keyword>
<evidence type="ECO:0000313" key="3">
    <source>
        <dbReference type="EMBL" id="CDS87677.1"/>
    </source>
</evidence>
<feature type="transmembrane region" description="Helical" evidence="1">
    <location>
        <begin position="155"/>
        <end position="176"/>
    </location>
</feature>
<feature type="transmembrane region" description="Helical" evidence="1">
    <location>
        <begin position="83"/>
        <end position="106"/>
    </location>
</feature>
<evidence type="ECO:0000313" key="2">
    <source>
        <dbReference type="EMBL" id="CDS84327.1"/>
    </source>
</evidence>
<gene>
    <name evidence="3" type="ORF">BN1096_620161</name>
    <name evidence="2" type="ORF">BN1097_250162</name>
</gene>
<feature type="transmembrane region" description="Helical" evidence="1">
    <location>
        <begin position="38"/>
        <end position="71"/>
    </location>
</feature>
<keyword evidence="3" id="KW-0418">Kinase</keyword>
<dbReference type="GO" id="GO:0016301">
    <property type="term" value="F:kinase activity"/>
    <property type="evidence" value="ECO:0007669"/>
    <property type="project" value="UniProtKB-KW"/>
</dbReference>
<dbReference type="RefSeq" id="WP_021360602.1">
    <property type="nucleotide sequence ID" value="NZ_BBYB01000071.1"/>
</dbReference>
<dbReference type="AlphaFoldDB" id="A0A069A0V7"/>
<protein>
    <submittedName>
        <fullName evidence="3">Putative two-component sensor histidine kinase</fullName>
    </submittedName>
</protein>
<organism evidence="2">
    <name type="scientific">Clostridioides difficile</name>
    <name type="common">Peptoclostridium difficile</name>
    <dbReference type="NCBI Taxonomy" id="1496"/>
    <lineage>
        <taxon>Bacteria</taxon>
        <taxon>Bacillati</taxon>
        <taxon>Bacillota</taxon>
        <taxon>Clostridia</taxon>
        <taxon>Peptostreptococcales</taxon>
        <taxon>Peptostreptococcaceae</taxon>
        <taxon>Clostridioides</taxon>
    </lineage>
</organism>
<accession>A0A069A0V7</accession>
<keyword evidence="1" id="KW-0472">Membrane</keyword>
<evidence type="ECO:0000256" key="1">
    <source>
        <dbReference type="SAM" id="Phobius"/>
    </source>
</evidence>